<dbReference type="SUPFAM" id="SSF51197">
    <property type="entry name" value="Clavaminate synthase-like"/>
    <property type="match status" value="1"/>
</dbReference>
<dbReference type="RefSeq" id="WP_250428352.1">
    <property type="nucleotide sequence ID" value="NZ_JALPRR010000001.1"/>
</dbReference>
<proteinExistence type="predicted"/>
<name>A0ABW5CZW1_9BACT</name>
<dbReference type="EMBL" id="JBHUIM010000001">
    <property type="protein sequence ID" value="MFD2246565.1"/>
    <property type="molecule type" value="Genomic_DNA"/>
</dbReference>
<dbReference type="GO" id="GO:0051213">
    <property type="term" value="F:dioxygenase activity"/>
    <property type="evidence" value="ECO:0007669"/>
    <property type="project" value="UniProtKB-KW"/>
</dbReference>
<evidence type="ECO:0000313" key="2">
    <source>
        <dbReference type="EMBL" id="MFD2246565.1"/>
    </source>
</evidence>
<comment type="caution">
    <text evidence="2">The sequence shown here is derived from an EMBL/GenBank/DDBJ whole genome shotgun (WGS) entry which is preliminary data.</text>
</comment>
<dbReference type="Proteomes" id="UP001597374">
    <property type="component" value="Unassembled WGS sequence"/>
</dbReference>
<keyword evidence="3" id="KW-1185">Reference proteome</keyword>
<protein>
    <submittedName>
        <fullName evidence="2">Alpha-ketoglutarate-dependent dioxygenase AlkB family protein</fullName>
    </submittedName>
</protein>
<sequence length="206" mass="24021">MNRSLMQNKGLSQAFVQLDMPDAEVYYAPVFFTKQESDVYFEQLQQSINWQQEEIRMFGKQLPLPRLTAWYGDKGYTYSGLYNAPQPWLPVLLQLKERVEQASGHTYNSVLLNYYRSGQDSMGWHSDDEKELGRKPGIASLSFGGERTFAFRHRFRKEIKAVKITLQHGSLLLMQGPTQHFWQHQIPKTSRTTEPRINLTFRNVVA</sequence>
<dbReference type="InterPro" id="IPR027450">
    <property type="entry name" value="AlkB-like"/>
</dbReference>
<dbReference type="Pfam" id="PF13532">
    <property type="entry name" value="2OG-FeII_Oxy_2"/>
    <property type="match status" value="1"/>
</dbReference>
<evidence type="ECO:0000313" key="3">
    <source>
        <dbReference type="Proteomes" id="UP001597374"/>
    </source>
</evidence>
<dbReference type="InterPro" id="IPR032852">
    <property type="entry name" value="ALKBH2"/>
</dbReference>
<gene>
    <name evidence="2" type="ORF">ACFSKP_09890</name>
</gene>
<keyword evidence="2" id="KW-0223">Dioxygenase</keyword>
<organism evidence="2 3">
    <name type="scientific">Pontibacter ruber</name>
    <dbReference type="NCBI Taxonomy" id="1343895"/>
    <lineage>
        <taxon>Bacteria</taxon>
        <taxon>Pseudomonadati</taxon>
        <taxon>Bacteroidota</taxon>
        <taxon>Cytophagia</taxon>
        <taxon>Cytophagales</taxon>
        <taxon>Hymenobacteraceae</taxon>
        <taxon>Pontibacter</taxon>
    </lineage>
</organism>
<keyword evidence="2" id="KW-0560">Oxidoreductase</keyword>
<dbReference type="InterPro" id="IPR005123">
    <property type="entry name" value="Oxoglu/Fe-dep_dioxygenase_dom"/>
</dbReference>
<dbReference type="PROSITE" id="PS51471">
    <property type="entry name" value="FE2OG_OXY"/>
    <property type="match status" value="1"/>
</dbReference>
<reference evidence="3" key="1">
    <citation type="journal article" date="2019" name="Int. J. Syst. Evol. Microbiol.">
        <title>The Global Catalogue of Microorganisms (GCM) 10K type strain sequencing project: providing services to taxonomists for standard genome sequencing and annotation.</title>
        <authorList>
            <consortium name="The Broad Institute Genomics Platform"/>
            <consortium name="The Broad Institute Genome Sequencing Center for Infectious Disease"/>
            <person name="Wu L."/>
            <person name="Ma J."/>
        </authorList>
    </citation>
    <scope>NUCLEOTIDE SEQUENCE [LARGE SCALE GENOMIC DNA]</scope>
    <source>
        <strain evidence="3">CGMCC 4.1782</strain>
    </source>
</reference>
<dbReference type="PANTHER" id="PTHR31573:SF1">
    <property type="entry name" value="DNA OXIDATIVE DEMETHYLASE ALKBH2"/>
    <property type="match status" value="1"/>
</dbReference>
<evidence type="ECO:0000259" key="1">
    <source>
        <dbReference type="PROSITE" id="PS51471"/>
    </source>
</evidence>
<accession>A0ABW5CZW1</accession>
<dbReference type="PANTHER" id="PTHR31573">
    <property type="entry name" value="ALPHA-KETOGLUTARATE-DEPENDENT DIOXYGENASE ALKB HOMOLOG 2"/>
    <property type="match status" value="1"/>
</dbReference>
<dbReference type="Gene3D" id="2.60.120.590">
    <property type="entry name" value="Alpha-ketoglutarate-dependent dioxygenase AlkB-like"/>
    <property type="match status" value="1"/>
</dbReference>
<feature type="domain" description="Fe2OG dioxygenase" evidence="1">
    <location>
        <begin position="106"/>
        <end position="205"/>
    </location>
</feature>
<dbReference type="InterPro" id="IPR037151">
    <property type="entry name" value="AlkB-like_sf"/>
</dbReference>